<dbReference type="Proteomes" id="UP000289260">
    <property type="component" value="Chromosome"/>
</dbReference>
<dbReference type="InterPro" id="IPR052721">
    <property type="entry name" value="ET_Amicyanin"/>
</dbReference>
<dbReference type="AlphaFoldDB" id="A0A4P6KHP2"/>
<dbReference type="SUPFAM" id="SSF49503">
    <property type="entry name" value="Cupredoxins"/>
    <property type="match status" value="1"/>
</dbReference>
<dbReference type="OrthoDB" id="574459at2"/>
<keyword evidence="3" id="KW-1185">Reference proteome</keyword>
<dbReference type="Pfam" id="PF13473">
    <property type="entry name" value="Cupredoxin_1"/>
    <property type="match status" value="1"/>
</dbReference>
<evidence type="ECO:0000259" key="1">
    <source>
        <dbReference type="Pfam" id="PF13473"/>
    </source>
</evidence>
<name>A0A4P6KHP2_9MICO</name>
<accession>A0A4P6KHP2</accession>
<evidence type="ECO:0000313" key="2">
    <source>
        <dbReference type="EMBL" id="QBE49591.1"/>
    </source>
</evidence>
<dbReference type="PANTHER" id="PTHR36507:SF1">
    <property type="entry name" value="BLL1555 PROTEIN"/>
    <property type="match status" value="1"/>
</dbReference>
<dbReference type="PANTHER" id="PTHR36507">
    <property type="entry name" value="BLL1555 PROTEIN"/>
    <property type="match status" value="1"/>
</dbReference>
<protein>
    <submittedName>
        <fullName evidence="2">Amicyanin</fullName>
    </submittedName>
</protein>
<dbReference type="InterPro" id="IPR008972">
    <property type="entry name" value="Cupredoxin"/>
</dbReference>
<feature type="domain" description="EfeO-type cupredoxin-like" evidence="1">
    <location>
        <begin position="33"/>
        <end position="121"/>
    </location>
</feature>
<dbReference type="RefSeq" id="WP_130110718.1">
    <property type="nucleotide sequence ID" value="NZ_CP035806.1"/>
</dbReference>
<dbReference type="InterPro" id="IPR028096">
    <property type="entry name" value="EfeO_Cupredoxin"/>
</dbReference>
<dbReference type="EMBL" id="CP035806">
    <property type="protein sequence ID" value="QBE49591.1"/>
    <property type="molecule type" value="Genomic_DNA"/>
</dbReference>
<dbReference type="PROSITE" id="PS51257">
    <property type="entry name" value="PROKAR_LIPOPROTEIN"/>
    <property type="match status" value="1"/>
</dbReference>
<dbReference type="Gene3D" id="2.60.40.420">
    <property type="entry name" value="Cupredoxins - blue copper proteins"/>
    <property type="match status" value="1"/>
</dbReference>
<organism evidence="2 3">
    <name type="scientific">Leucobacter triazinivorans</name>
    <dbReference type="NCBI Taxonomy" id="1784719"/>
    <lineage>
        <taxon>Bacteria</taxon>
        <taxon>Bacillati</taxon>
        <taxon>Actinomycetota</taxon>
        <taxon>Actinomycetes</taxon>
        <taxon>Micrococcales</taxon>
        <taxon>Microbacteriaceae</taxon>
        <taxon>Leucobacter</taxon>
    </lineage>
</organism>
<reference evidence="2 3" key="1">
    <citation type="submission" date="2019-02" db="EMBL/GenBank/DDBJ databases">
        <authorList>
            <person name="Sun L."/>
            <person name="Pan D."/>
            <person name="Wu X."/>
        </authorList>
    </citation>
    <scope>NUCLEOTIDE SEQUENCE [LARGE SCALE GENOMIC DNA]</scope>
    <source>
        <strain evidence="2 3">JW-1</strain>
    </source>
</reference>
<dbReference type="InterPro" id="IPR006311">
    <property type="entry name" value="TAT_signal"/>
</dbReference>
<gene>
    <name evidence="2" type="ORF">EVS81_12770</name>
</gene>
<dbReference type="KEGG" id="ltr:EVS81_12770"/>
<sequence>MDTDTRRILMHALGAVLAVGLLGGLAACAAAKPEVTPSADDADPAVTVRAYDNAYDMAEVDVTEGEAVRWVFEGQSKHDVVAGDASFVSELMRQGSFTHVFDEAGSYEYDCSIHAEMKGVVNVTAD</sequence>
<dbReference type="PROSITE" id="PS51318">
    <property type="entry name" value="TAT"/>
    <property type="match status" value="1"/>
</dbReference>
<proteinExistence type="predicted"/>
<evidence type="ECO:0000313" key="3">
    <source>
        <dbReference type="Proteomes" id="UP000289260"/>
    </source>
</evidence>